<protein>
    <submittedName>
        <fullName evidence="2">Uncharacterized protein</fullName>
    </submittedName>
</protein>
<sequence>MTDPVKMMNVSVQMCVFTREVFVSIGDITGALEFPSLQSHTFHCGCCASALLGFLLLLATARLKRGLSLEYFRVWVFLSKVTAVVLSPLVFYTDFNSESLLCVIVSHVGEALLLYSDRESPP</sequence>
<keyword evidence="1" id="KW-0472">Membrane</keyword>
<proteinExistence type="predicted"/>
<keyword evidence="1" id="KW-0812">Transmembrane</keyword>
<reference evidence="2 3" key="1">
    <citation type="submission" date="2021-06" db="EMBL/GenBank/DDBJ databases">
        <authorList>
            <person name="Palmer J.M."/>
        </authorList>
    </citation>
    <scope>NUCLEOTIDE SEQUENCE [LARGE SCALE GENOMIC DNA]</scope>
    <source>
        <strain evidence="2 3">AS_MEX2019</strain>
        <tissue evidence="2">Muscle</tissue>
    </source>
</reference>
<organism evidence="2 3">
    <name type="scientific">Ameca splendens</name>
    <dbReference type="NCBI Taxonomy" id="208324"/>
    <lineage>
        <taxon>Eukaryota</taxon>
        <taxon>Metazoa</taxon>
        <taxon>Chordata</taxon>
        <taxon>Craniata</taxon>
        <taxon>Vertebrata</taxon>
        <taxon>Euteleostomi</taxon>
        <taxon>Actinopterygii</taxon>
        <taxon>Neopterygii</taxon>
        <taxon>Teleostei</taxon>
        <taxon>Neoteleostei</taxon>
        <taxon>Acanthomorphata</taxon>
        <taxon>Ovalentaria</taxon>
        <taxon>Atherinomorphae</taxon>
        <taxon>Cyprinodontiformes</taxon>
        <taxon>Goodeidae</taxon>
        <taxon>Ameca</taxon>
    </lineage>
</organism>
<keyword evidence="1" id="KW-1133">Transmembrane helix</keyword>
<evidence type="ECO:0000313" key="3">
    <source>
        <dbReference type="Proteomes" id="UP001469553"/>
    </source>
</evidence>
<gene>
    <name evidence="2" type="ORF">AMECASPLE_025825</name>
</gene>
<evidence type="ECO:0000256" key="1">
    <source>
        <dbReference type="SAM" id="Phobius"/>
    </source>
</evidence>
<name>A0ABV0YFV4_9TELE</name>
<accession>A0ABV0YFV4</accession>
<dbReference type="Proteomes" id="UP001469553">
    <property type="component" value="Unassembled WGS sequence"/>
</dbReference>
<feature type="transmembrane region" description="Helical" evidence="1">
    <location>
        <begin position="40"/>
        <end position="59"/>
    </location>
</feature>
<feature type="transmembrane region" description="Helical" evidence="1">
    <location>
        <begin position="71"/>
        <end position="92"/>
    </location>
</feature>
<keyword evidence="3" id="KW-1185">Reference proteome</keyword>
<evidence type="ECO:0000313" key="2">
    <source>
        <dbReference type="EMBL" id="MEQ2292722.1"/>
    </source>
</evidence>
<dbReference type="EMBL" id="JAHRIP010030796">
    <property type="protein sequence ID" value="MEQ2292722.1"/>
    <property type="molecule type" value="Genomic_DNA"/>
</dbReference>
<comment type="caution">
    <text evidence="2">The sequence shown here is derived from an EMBL/GenBank/DDBJ whole genome shotgun (WGS) entry which is preliminary data.</text>
</comment>